<protein>
    <submittedName>
        <fullName evidence="2">Uncharacterized protein</fullName>
    </submittedName>
</protein>
<dbReference type="RefSeq" id="XP_040661404.1">
    <property type="nucleotide sequence ID" value="XM_040800521.1"/>
</dbReference>
<dbReference type="AlphaFoldDB" id="A0A151GYD3"/>
<dbReference type="Proteomes" id="UP000076580">
    <property type="component" value="Chromosome 01"/>
</dbReference>
<gene>
    <name evidence="2" type="ORF">DCS_03197</name>
</gene>
<feature type="region of interest" description="Disordered" evidence="1">
    <location>
        <begin position="124"/>
        <end position="144"/>
    </location>
</feature>
<evidence type="ECO:0000313" key="3">
    <source>
        <dbReference type="Proteomes" id="UP000076580"/>
    </source>
</evidence>
<evidence type="ECO:0000256" key="1">
    <source>
        <dbReference type="SAM" id="MobiDB-lite"/>
    </source>
</evidence>
<organism evidence="2 3">
    <name type="scientific">Drechmeria coniospora</name>
    <name type="common">Nematophagous fungus</name>
    <name type="synonym">Meria coniospora</name>
    <dbReference type="NCBI Taxonomy" id="98403"/>
    <lineage>
        <taxon>Eukaryota</taxon>
        <taxon>Fungi</taxon>
        <taxon>Dikarya</taxon>
        <taxon>Ascomycota</taxon>
        <taxon>Pezizomycotina</taxon>
        <taxon>Sordariomycetes</taxon>
        <taxon>Hypocreomycetidae</taxon>
        <taxon>Hypocreales</taxon>
        <taxon>Ophiocordycipitaceae</taxon>
        <taxon>Drechmeria</taxon>
    </lineage>
</organism>
<dbReference type="InParanoid" id="A0A151GYD3"/>
<sequence length="225" mass="23113">MHWIRYLVRTGPPPQRSSLLPTPAVLARQVDARYSLLACADAVLAATWSCLLSADAAPFCCPCAPLAASPPLSPLSPLPSPLPPPPLPLGSPRSPLAPLAPLARPSLPSLPSLPSPRLQAALSKTLDNSTDGMLPSSRRRRPRRIVPSFLRPCGRLLSAGHKTASSGSPSLAGPGKAKDTTLAATPSSTDAERQAPKAPDAPALAGVPCTAVTSSKGGVPGRTFD</sequence>
<name>A0A151GYD3_DRECN</name>
<reference evidence="2 3" key="1">
    <citation type="journal article" date="2016" name="Sci. Rep.">
        <title>Insights into Adaptations to a Near-Obligate Nematode Endoparasitic Lifestyle from the Finished Genome of Drechmeria coniospora.</title>
        <authorList>
            <person name="Zhang L."/>
            <person name="Zhou Z."/>
            <person name="Guo Q."/>
            <person name="Fokkens L."/>
            <person name="Miskei M."/>
            <person name="Pocsi I."/>
            <person name="Zhang W."/>
            <person name="Chen M."/>
            <person name="Wang L."/>
            <person name="Sun Y."/>
            <person name="Donzelli B.G."/>
            <person name="Gibson D.M."/>
            <person name="Nelson D.R."/>
            <person name="Luo J.G."/>
            <person name="Rep M."/>
            <person name="Liu H."/>
            <person name="Yang S."/>
            <person name="Wang J."/>
            <person name="Krasnoff S.B."/>
            <person name="Xu Y."/>
            <person name="Molnar I."/>
            <person name="Lin M."/>
        </authorList>
    </citation>
    <scope>NUCLEOTIDE SEQUENCE [LARGE SCALE GENOMIC DNA]</scope>
    <source>
        <strain evidence="2 3">ARSEF 6962</strain>
    </source>
</reference>
<proteinExistence type="predicted"/>
<dbReference type="EMBL" id="LAYC01000001">
    <property type="protein sequence ID" value="KYK62052.1"/>
    <property type="molecule type" value="Genomic_DNA"/>
</dbReference>
<dbReference type="GeneID" id="63715840"/>
<feature type="region of interest" description="Disordered" evidence="1">
    <location>
        <begin position="160"/>
        <end position="225"/>
    </location>
</feature>
<feature type="compositionally biased region" description="Low complexity" evidence="1">
    <location>
        <begin position="164"/>
        <end position="175"/>
    </location>
</feature>
<accession>A0A151GYD3</accession>
<comment type="caution">
    <text evidence="2">The sequence shown here is derived from an EMBL/GenBank/DDBJ whole genome shotgun (WGS) entry which is preliminary data.</text>
</comment>
<keyword evidence="3" id="KW-1185">Reference proteome</keyword>
<evidence type="ECO:0000313" key="2">
    <source>
        <dbReference type="EMBL" id="KYK62052.1"/>
    </source>
</evidence>